<name>A0A073ISA6_9RHOB</name>
<proteinExistence type="predicted"/>
<dbReference type="STRING" id="1300350.Z948_2609"/>
<accession>A0A073ISA6</accession>
<dbReference type="EMBL" id="JAMC01000007">
    <property type="protein sequence ID" value="KEJ88282.1"/>
    <property type="molecule type" value="Genomic_DNA"/>
</dbReference>
<keyword evidence="1" id="KW-1133">Transmembrane helix</keyword>
<protein>
    <submittedName>
        <fullName evidence="2">Uncharacterized protein</fullName>
    </submittedName>
</protein>
<reference evidence="2 3" key="1">
    <citation type="submission" date="2014-01" db="EMBL/GenBank/DDBJ databases">
        <title>Sulfitobacter donghicola JCM 14565 Genome Sequencing.</title>
        <authorList>
            <person name="Lai Q."/>
            <person name="Hong Z."/>
        </authorList>
    </citation>
    <scope>NUCLEOTIDE SEQUENCE [LARGE SCALE GENOMIC DNA]</scope>
    <source>
        <strain evidence="2 3">JCM 14565</strain>
    </source>
</reference>
<sequence length="40" mass="4153">MRSFSRRLRVVGITLCIGTRLATGGVCTLGVLLVSGGNAF</sequence>
<organism evidence="2 3">
    <name type="scientific">Sulfitobacter donghicola DSW-25 = KCTC 12864 = JCM 14565</name>
    <dbReference type="NCBI Taxonomy" id="1300350"/>
    <lineage>
        <taxon>Bacteria</taxon>
        <taxon>Pseudomonadati</taxon>
        <taxon>Pseudomonadota</taxon>
        <taxon>Alphaproteobacteria</taxon>
        <taxon>Rhodobacterales</taxon>
        <taxon>Roseobacteraceae</taxon>
        <taxon>Sulfitobacter</taxon>
    </lineage>
</organism>
<evidence type="ECO:0000313" key="2">
    <source>
        <dbReference type="EMBL" id="KEJ88282.1"/>
    </source>
</evidence>
<keyword evidence="1" id="KW-0812">Transmembrane</keyword>
<comment type="caution">
    <text evidence="2">The sequence shown here is derived from an EMBL/GenBank/DDBJ whole genome shotgun (WGS) entry which is preliminary data.</text>
</comment>
<keyword evidence="1" id="KW-0472">Membrane</keyword>
<dbReference type="AlphaFoldDB" id="A0A073ISA6"/>
<feature type="transmembrane region" description="Helical" evidence="1">
    <location>
        <begin position="12"/>
        <end position="34"/>
    </location>
</feature>
<dbReference type="Proteomes" id="UP000027734">
    <property type="component" value="Unassembled WGS sequence"/>
</dbReference>
<evidence type="ECO:0000313" key="3">
    <source>
        <dbReference type="Proteomes" id="UP000027734"/>
    </source>
</evidence>
<evidence type="ECO:0000256" key="1">
    <source>
        <dbReference type="SAM" id="Phobius"/>
    </source>
</evidence>
<keyword evidence="3" id="KW-1185">Reference proteome</keyword>
<gene>
    <name evidence="2" type="ORF">DSW25_16535</name>
</gene>